<dbReference type="Gene3D" id="3.40.50.150">
    <property type="entry name" value="Vaccinia Virus protein VP39"/>
    <property type="match status" value="1"/>
</dbReference>
<name>A0A7D7LBU1_9NOSO</name>
<accession>A0A7D7LBU1</accession>
<dbReference type="PANTHER" id="PTHR34203">
    <property type="entry name" value="METHYLTRANSFERASE, FKBM FAMILY PROTEIN"/>
    <property type="match status" value="1"/>
</dbReference>
<dbReference type="GO" id="GO:0008168">
    <property type="term" value="F:methyltransferase activity"/>
    <property type="evidence" value="ECO:0007669"/>
    <property type="project" value="UniProtKB-KW"/>
</dbReference>
<dbReference type="KEGG" id="ned:HUN01_09730"/>
<evidence type="ECO:0000313" key="3">
    <source>
        <dbReference type="Proteomes" id="UP000514713"/>
    </source>
</evidence>
<dbReference type="Pfam" id="PF05050">
    <property type="entry name" value="Methyltransf_21"/>
    <property type="match status" value="1"/>
</dbReference>
<dbReference type="PANTHER" id="PTHR34203:SF15">
    <property type="entry name" value="SLL1173 PROTEIN"/>
    <property type="match status" value="1"/>
</dbReference>
<dbReference type="GO" id="GO:0032259">
    <property type="term" value="P:methylation"/>
    <property type="evidence" value="ECO:0007669"/>
    <property type="project" value="UniProtKB-KW"/>
</dbReference>
<keyword evidence="2" id="KW-0489">Methyltransferase</keyword>
<dbReference type="SUPFAM" id="SSF53335">
    <property type="entry name" value="S-adenosyl-L-methionine-dependent methyltransferases"/>
    <property type="match status" value="1"/>
</dbReference>
<reference evidence="3" key="1">
    <citation type="submission" date="2020-06" db="EMBL/GenBank/DDBJ databases">
        <title>Nostoc edaphicum CCNP1411 genome.</title>
        <authorList>
            <person name="Fidor A."/>
            <person name="Grabski M."/>
            <person name="Gawor J."/>
            <person name="Gromadka R."/>
            <person name="Wegrzyn G."/>
            <person name="Mazur-Marzec H."/>
        </authorList>
    </citation>
    <scope>NUCLEOTIDE SEQUENCE [LARGE SCALE GENOMIC DNA]</scope>
    <source>
        <strain evidence="3">CCNP1411</strain>
    </source>
</reference>
<keyword evidence="2" id="KW-0808">Transferase</keyword>
<dbReference type="AlphaFoldDB" id="A0A7D7LBU1"/>
<dbReference type="InterPro" id="IPR029063">
    <property type="entry name" value="SAM-dependent_MTases_sf"/>
</dbReference>
<dbReference type="NCBIfam" id="TIGR01444">
    <property type="entry name" value="fkbM_fam"/>
    <property type="match status" value="1"/>
</dbReference>
<dbReference type="InterPro" id="IPR052514">
    <property type="entry name" value="SAM-dependent_MTase"/>
</dbReference>
<keyword evidence="3" id="KW-1185">Reference proteome</keyword>
<dbReference type="Proteomes" id="UP000514713">
    <property type="component" value="Chromosome"/>
</dbReference>
<evidence type="ECO:0000259" key="1">
    <source>
        <dbReference type="Pfam" id="PF05050"/>
    </source>
</evidence>
<organism evidence="2 3">
    <name type="scientific">Nostoc edaphicum CCNP1411</name>
    <dbReference type="NCBI Taxonomy" id="1472755"/>
    <lineage>
        <taxon>Bacteria</taxon>
        <taxon>Bacillati</taxon>
        <taxon>Cyanobacteriota</taxon>
        <taxon>Cyanophyceae</taxon>
        <taxon>Nostocales</taxon>
        <taxon>Nostocaceae</taxon>
        <taxon>Nostoc</taxon>
    </lineage>
</organism>
<dbReference type="InterPro" id="IPR006342">
    <property type="entry name" value="FkbM_mtfrase"/>
</dbReference>
<feature type="domain" description="Methyltransferase FkbM" evidence="1">
    <location>
        <begin position="84"/>
        <end position="233"/>
    </location>
</feature>
<sequence length="295" mass="33635">MFKSWESKLRNLRVEMLGRVPDILLKPFANCSNVFKKITPYNFYILLNIQDKYIGRPLFMKGSYEQSISETFVKYLKPDSCVIDIGANIGYYSLLAASQCPRGKVFSFEPDNNNFNLLKTSIIYNAFEEIIQAYNFAVSDANKTIIISDLGNTSNSGARVTSENEDLLKSLISAPDAYFKKIEAVQLDTFLIENRVDIVKIDIEGHEPYAIRGMLNILKRDKPIIFAEFAPLNLKLFGGIEPSDFLKLILDIGYHISLVERSGRLLKFGRDIPAIMNYFEQQKTHHIDIIFTACN</sequence>
<evidence type="ECO:0000313" key="2">
    <source>
        <dbReference type="EMBL" id="QMS87850.1"/>
    </source>
</evidence>
<gene>
    <name evidence="2" type="ORF">HUN01_09730</name>
</gene>
<proteinExistence type="predicted"/>
<dbReference type="EMBL" id="CP054698">
    <property type="protein sequence ID" value="QMS87850.1"/>
    <property type="molecule type" value="Genomic_DNA"/>
</dbReference>
<protein>
    <submittedName>
        <fullName evidence="2">FkbM family methyltransferase</fullName>
    </submittedName>
</protein>